<keyword evidence="1" id="KW-0732">Signal</keyword>
<dbReference type="Pfam" id="PF02643">
    <property type="entry name" value="DUF192"/>
    <property type="match status" value="1"/>
</dbReference>
<feature type="signal peptide" evidence="1">
    <location>
        <begin position="1"/>
        <end position="18"/>
    </location>
</feature>
<feature type="chain" id="PRO_5045174423" evidence="1">
    <location>
        <begin position="19"/>
        <end position="145"/>
    </location>
</feature>
<dbReference type="InterPro" id="IPR003795">
    <property type="entry name" value="DUF192"/>
</dbReference>
<reference evidence="2 3" key="1">
    <citation type="submission" date="2022-11" db="EMBL/GenBank/DDBJ databases">
        <title>Viruses from the air-sea interface of a natural surface slick.</title>
        <authorList>
            <person name="Rahlff J."/>
            <person name="Holmfeldt K."/>
        </authorList>
    </citation>
    <scope>NUCLEOTIDE SEQUENCE [LARGE SCALE GENOMIC DNA]</scope>
    <source>
        <strain evidence="2 3">SMS4</strain>
    </source>
</reference>
<organism evidence="2 3">
    <name type="scientific">Rheinheimera baltica</name>
    <dbReference type="NCBI Taxonomy" id="67576"/>
    <lineage>
        <taxon>Bacteria</taxon>
        <taxon>Pseudomonadati</taxon>
        <taxon>Pseudomonadota</taxon>
        <taxon>Gammaproteobacteria</taxon>
        <taxon>Chromatiales</taxon>
        <taxon>Chromatiaceae</taxon>
        <taxon>Rheinheimera</taxon>
    </lineage>
</organism>
<name>A0ABT9I1P5_9GAMM</name>
<proteinExistence type="predicted"/>
<dbReference type="Proteomes" id="UP001231109">
    <property type="component" value="Unassembled WGS sequence"/>
</dbReference>
<keyword evidence="3" id="KW-1185">Reference proteome</keyword>
<dbReference type="InterPro" id="IPR038695">
    <property type="entry name" value="Saro_0823-like_sf"/>
</dbReference>
<gene>
    <name evidence="2" type="ORF">ORJ04_15225</name>
</gene>
<evidence type="ECO:0000313" key="2">
    <source>
        <dbReference type="EMBL" id="MDP5137306.1"/>
    </source>
</evidence>
<dbReference type="RefSeq" id="WP_305976674.1">
    <property type="nucleotide sequence ID" value="NZ_JAPJDZ010000044.1"/>
</dbReference>
<protein>
    <submittedName>
        <fullName evidence="2">DUF192 domain-containing protein</fullName>
    </submittedName>
</protein>
<dbReference type="PANTHER" id="PTHR37953">
    <property type="entry name" value="UPF0127 PROTEIN MJ1496"/>
    <property type="match status" value="1"/>
</dbReference>
<evidence type="ECO:0000256" key="1">
    <source>
        <dbReference type="SAM" id="SignalP"/>
    </source>
</evidence>
<evidence type="ECO:0000313" key="3">
    <source>
        <dbReference type="Proteomes" id="UP001231109"/>
    </source>
</evidence>
<dbReference type="Gene3D" id="2.60.120.1140">
    <property type="entry name" value="Protein of unknown function DUF192"/>
    <property type="match status" value="1"/>
</dbReference>
<comment type="caution">
    <text evidence="2">The sequence shown here is derived from an EMBL/GenBank/DDBJ whole genome shotgun (WGS) entry which is preliminary data.</text>
</comment>
<sequence>MRRLLSILCMVLPLLACAAESESLEVFALTPLQIGPHTIEVQLADTPEKRAQGLMYQQSAEPGMLLVYSRPTAMALWMANTAMALDVAYIGPDWTIVQLAQLQPFDETPVPSPGPVVAALEMPLGWFAQHGIAVGQSVRLNPSAH</sequence>
<accession>A0ABT9I1P5</accession>
<dbReference type="PANTHER" id="PTHR37953:SF1">
    <property type="entry name" value="UPF0127 PROTEIN MJ1496"/>
    <property type="match status" value="1"/>
</dbReference>
<dbReference type="EMBL" id="JAPJDZ010000044">
    <property type="protein sequence ID" value="MDP5137306.1"/>
    <property type="molecule type" value="Genomic_DNA"/>
</dbReference>